<accession>A0A1S0U5M3</accession>
<dbReference type="EMBL" id="JH712105">
    <property type="protein sequence ID" value="EFO25475.1"/>
    <property type="molecule type" value="Genomic_DNA"/>
</dbReference>
<proteinExistence type="predicted"/>
<evidence type="ECO:0000313" key="2">
    <source>
        <dbReference type="EMBL" id="EFO25475.1"/>
    </source>
</evidence>
<gene>
    <name evidence="2" type="ORF">LOAG_03004</name>
</gene>
<feature type="compositionally biased region" description="Basic and acidic residues" evidence="1">
    <location>
        <begin position="26"/>
        <end position="39"/>
    </location>
</feature>
<dbReference type="AlphaFoldDB" id="A0A1S0U5M3"/>
<feature type="region of interest" description="Disordered" evidence="1">
    <location>
        <begin position="18"/>
        <end position="58"/>
    </location>
</feature>
<dbReference type="InParanoid" id="A0A1S0U5M3"/>
<dbReference type="RefSeq" id="XP_003138589.1">
    <property type="nucleotide sequence ID" value="XM_003138541.1"/>
</dbReference>
<organism evidence="2">
    <name type="scientific">Loa loa</name>
    <name type="common">Eye worm</name>
    <name type="synonym">Filaria loa</name>
    <dbReference type="NCBI Taxonomy" id="7209"/>
    <lineage>
        <taxon>Eukaryota</taxon>
        <taxon>Metazoa</taxon>
        <taxon>Ecdysozoa</taxon>
        <taxon>Nematoda</taxon>
        <taxon>Chromadorea</taxon>
        <taxon>Rhabditida</taxon>
        <taxon>Spirurina</taxon>
        <taxon>Spiruromorpha</taxon>
        <taxon>Filarioidea</taxon>
        <taxon>Onchocercidae</taxon>
        <taxon>Loa</taxon>
    </lineage>
</organism>
<dbReference type="KEGG" id="loa:LOAG_03004"/>
<name>A0A1S0U5M3_LOALO</name>
<reference evidence="2" key="1">
    <citation type="submission" date="2012-04" db="EMBL/GenBank/DDBJ databases">
        <title>The Genome Sequence of Loa loa.</title>
        <authorList>
            <consortium name="The Broad Institute Genome Sequencing Platform"/>
            <consortium name="Broad Institute Genome Sequencing Center for Infectious Disease"/>
            <person name="Nutman T.B."/>
            <person name="Fink D.L."/>
            <person name="Russ C."/>
            <person name="Young S."/>
            <person name="Zeng Q."/>
            <person name="Gargeya S."/>
            <person name="Alvarado L."/>
            <person name="Berlin A."/>
            <person name="Chapman S.B."/>
            <person name="Chen Z."/>
            <person name="Freedman E."/>
            <person name="Gellesch M."/>
            <person name="Goldberg J."/>
            <person name="Griggs A."/>
            <person name="Gujja S."/>
            <person name="Heilman E.R."/>
            <person name="Heiman D."/>
            <person name="Howarth C."/>
            <person name="Mehta T."/>
            <person name="Neiman D."/>
            <person name="Pearson M."/>
            <person name="Roberts A."/>
            <person name="Saif S."/>
            <person name="Shea T."/>
            <person name="Shenoy N."/>
            <person name="Sisk P."/>
            <person name="Stolte C."/>
            <person name="Sykes S."/>
            <person name="White J."/>
            <person name="Yandava C."/>
            <person name="Haas B."/>
            <person name="Henn M.R."/>
            <person name="Nusbaum C."/>
            <person name="Birren B."/>
        </authorList>
    </citation>
    <scope>NUCLEOTIDE SEQUENCE [LARGE SCALE GENOMIC DNA]</scope>
</reference>
<protein>
    <submittedName>
        <fullName evidence="2">Uncharacterized protein</fullName>
    </submittedName>
</protein>
<dbReference type="CTD" id="9940395"/>
<dbReference type="GeneID" id="9940395"/>
<evidence type="ECO:0000256" key="1">
    <source>
        <dbReference type="SAM" id="MobiDB-lite"/>
    </source>
</evidence>
<sequence>MLLDDLLFSLKELKKAPKIRSSVKSGSKENIRGQKRGSDTDDDTLYPKGISMSKNEGD</sequence>